<reference evidence="2 3" key="1">
    <citation type="submission" date="2018-11" db="EMBL/GenBank/DDBJ databases">
        <title>Arenibacter aquaticus sp.nov., a marine bacterium isolated from surface seawater in the South China Sea.</title>
        <authorList>
            <person name="Guo J."/>
            <person name="Sun J."/>
        </authorList>
    </citation>
    <scope>NUCLEOTIDE SEQUENCE [LARGE SCALE GENOMIC DNA]</scope>
    <source>
        <strain evidence="2 3">GUO666</strain>
    </source>
</reference>
<dbReference type="PANTHER" id="PTHR39203:SF1">
    <property type="entry name" value="CYTOPLASMIC PROTEIN"/>
    <property type="match status" value="1"/>
</dbReference>
<evidence type="ECO:0000313" key="2">
    <source>
        <dbReference type="EMBL" id="RTE55524.1"/>
    </source>
</evidence>
<accession>A0A3S0B1G1</accession>
<dbReference type="SUPFAM" id="SSF88697">
    <property type="entry name" value="PUA domain-like"/>
    <property type="match status" value="1"/>
</dbReference>
<dbReference type="EMBL" id="RQPJ01000001">
    <property type="protein sequence ID" value="RTE55524.1"/>
    <property type="molecule type" value="Genomic_DNA"/>
</dbReference>
<dbReference type="Pfam" id="PF04266">
    <property type="entry name" value="ASCH"/>
    <property type="match status" value="1"/>
</dbReference>
<dbReference type="AlphaFoldDB" id="A0A3S0B1G1"/>
<dbReference type="InterPro" id="IPR009326">
    <property type="entry name" value="DUF984"/>
</dbReference>
<dbReference type="RefSeq" id="WP_126160826.1">
    <property type="nucleotide sequence ID" value="NZ_RQPJ01000001.1"/>
</dbReference>
<keyword evidence="3" id="KW-1185">Reference proteome</keyword>
<dbReference type="PANTHER" id="PTHR39203">
    <property type="entry name" value="CYTOPLASMIC PROTEIN-RELATED"/>
    <property type="match status" value="1"/>
</dbReference>
<organism evidence="2 3">
    <name type="scientific">Arenibacter aquaticus</name>
    <dbReference type="NCBI Taxonomy" id="2489054"/>
    <lineage>
        <taxon>Bacteria</taxon>
        <taxon>Pseudomonadati</taxon>
        <taxon>Bacteroidota</taxon>
        <taxon>Flavobacteriia</taxon>
        <taxon>Flavobacteriales</taxon>
        <taxon>Flavobacteriaceae</taxon>
        <taxon>Arenibacter</taxon>
    </lineage>
</organism>
<protein>
    <submittedName>
        <fullName evidence="2">ASCH domain-containing protein</fullName>
    </submittedName>
</protein>
<dbReference type="Gene3D" id="3.10.400.10">
    <property type="entry name" value="Sulfate adenylyltransferase"/>
    <property type="match status" value="1"/>
</dbReference>
<sequence>MENSTARNMWGDFLDAHLEYAFVEAPKVMHFFDNEKDANHSLDLVINKTKKAMSQSLLGLQNRNEPLPKIGSFIVLTDWEGTAKCIVKTTSVKLKPLFSIDGDYAQLEGEGDKSLDQWKNIYWNYFARELATFKRVPKESMIVVCVTFEKVYG</sequence>
<name>A0A3S0B1G1_9FLAO</name>
<comment type="caution">
    <text evidence="2">The sequence shown here is derived from an EMBL/GenBank/DDBJ whole genome shotgun (WGS) entry which is preliminary data.</text>
</comment>
<evidence type="ECO:0000259" key="1">
    <source>
        <dbReference type="SMART" id="SM01022"/>
    </source>
</evidence>
<proteinExistence type="predicted"/>
<dbReference type="OrthoDB" id="9807542at2"/>
<dbReference type="InterPro" id="IPR007374">
    <property type="entry name" value="ASCH_domain"/>
</dbReference>
<dbReference type="SMART" id="SM01022">
    <property type="entry name" value="ASCH"/>
    <property type="match status" value="1"/>
</dbReference>
<evidence type="ECO:0000313" key="3">
    <source>
        <dbReference type="Proteomes" id="UP000267585"/>
    </source>
</evidence>
<dbReference type="Proteomes" id="UP000267585">
    <property type="component" value="Unassembled WGS sequence"/>
</dbReference>
<dbReference type="InterPro" id="IPR015947">
    <property type="entry name" value="PUA-like_sf"/>
</dbReference>
<dbReference type="CDD" id="cd06553">
    <property type="entry name" value="ASCH_Ef3133_like"/>
    <property type="match status" value="1"/>
</dbReference>
<gene>
    <name evidence="2" type="ORF">EHW67_02870</name>
</gene>
<feature type="domain" description="ASCH" evidence="1">
    <location>
        <begin position="29"/>
        <end position="152"/>
    </location>
</feature>